<dbReference type="EMBL" id="AAMEMC010000003">
    <property type="protein sequence ID" value="EDG5266338.1"/>
    <property type="molecule type" value="Genomic_DNA"/>
</dbReference>
<dbReference type="InterPro" id="IPR030994">
    <property type="entry name" value="DDR_dom"/>
</dbReference>
<protein>
    <submittedName>
        <fullName evidence="3 16">Glycerol dehydratase</fullName>
    </submittedName>
</protein>
<dbReference type="Proteomes" id="UP000839929">
    <property type="component" value="Unassembled WGS sequence"/>
</dbReference>
<dbReference type="InterPro" id="IPR043129">
    <property type="entry name" value="ATPase_NBD"/>
</dbReference>
<evidence type="ECO:0000313" key="14">
    <source>
        <dbReference type="EMBL" id="HAC6378017.1"/>
    </source>
</evidence>
<dbReference type="EMBL" id="AAMEMH010000002">
    <property type="protein sequence ID" value="EDG5279149.1"/>
    <property type="molecule type" value="Genomic_DNA"/>
</dbReference>
<dbReference type="Gene3D" id="3.90.470.30">
    <property type="match status" value="1"/>
</dbReference>
<reference evidence="2 17" key="1">
    <citation type="submission" date="2015-03" db="EMBL/GenBank/DDBJ databases">
        <authorList>
            <consortium name="Pathogen Informatics"/>
        </authorList>
    </citation>
    <scope>NUCLEOTIDE SEQUENCE [LARGE SCALE GENOMIC DNA]</scope>
    <source>
        <strain evidence="2 17">3476</strain>
    </source>
</reference>
<dbReference type="Proteomes" id="UP000039541">
    <property type="component" value="Unassembled WGS sequence"/>
</dbReference>
<evidence type="ECO:0000259" key="1">
    <source>
        <dbReference type="Pfam" id="PF08841"/>
    </source>
</evidence>
<reference evidence="16 18" key="3">
    <citation type="submission" date="2018-06" db="EMBL/GenBank/DDBJ databases">
        <authorList>
            <consortium name="Pathogen Informatics"/>
            <person name="Doyle S."/>
        </authorList>
    </citation>
    <scope>NUCLEOTIDE SEQUENCE [LARGE SCALE GENOMIC DNA]</scope>
    <source>
        <strain evidence="16 18">NCTC5754</strain>
    </source>
</reference>
<reference evidence="3" key="4">
    <citation type="submission" date="2018-07" db="EMBL/GenBank/DDBJ databases">
        <authorList>
            <person name="Ashton P.M."/>
            <person name="Dallman T."/>
            <person name="Nair S."/>
            <person name="De Pinna E."/>
            <person name="Peters T."/>
            <person name="Grant K."/>
        </authorList>
    </citation>
    <scope>NUCLEOTIDE SEQUENCE</scope>
    <source>
        <strain evidence="7">136768</strain>
        <strain evidence="12">138330</strain>
        <strain evidence="13">143652</strain>
        <strain evidence="8">273631</strain>
        <strain evidence="10">330535</strain>
        <strain evidence="11">333944</strain>
        <strain evidence="9">337042</strain>
        <strain evidence="3">387147</strain>
        <strain evidence="5">470200</strain>
        <strain evidence="4">598023</strain>
        <strain evidence="6">692616</strain>
    </source>
</reference>
<dbReference type="EMBL" id="AAIKGE010000003">
    <property type="protein sequence ID" value="ECF1445692.1"/>
    <property type="molecule type" value="Genomic_DNA"/>
</dbReference>
<evidence type="ECO:0000313" key="6">
    <source>
        <dbReference type="EMBL" id="ECF1445692.1"/>
    </source>
</evidence>
<gene>
    <name evidence="16" type="primary">ddrA_3</name>
    <name evidence="2" type="synonym">ddrA_4</name>
    <name evidence="8" type="ORF">B7N00_15140</name>
    <name evidence="7" type="ORF">B7N01_04045</name>
    <name evidence="9" type="ORF">B7N35_02040</name>
    <name evidence="13" type="ORF">B7N72_05735</name>
    <name evidence="11" type="ORF">B7N78_05065</name>
    <name evidence="12" type="ORF">B7N80_06140</name>
    <name evidence="10" type="ORF">B7N84_08295</name>
    <name evidence="3" type="ORF">DRU31_04140</name>
    <name evidence="6" type="ORF">E0916_06915</name>
    <name evidence="4" type="ORF">EJV93_07770</name>
    <name evidence="2" type="ORF">ERS008202_04784</name>
    <name evidence="5" type="ORF">EWC73_07680</name>
    <name evidence="14" type="ORF">G0B02_02540</name>
    <name evidence="15" type="ORF">G0D18_05965</name>
    <name evidence="16" type="ORF">NCTC5754_03584</name>
</gene>
<dbReference type="EMBL" id="UGVQ01000002">
    <property type="protein sequence ID" value="SUE48625.1"/>
    <property type="molecule type" value="Genomic_DNA"/>
</dbReference>
<accession>A0A0T9Y9F5</accession>
<evidence type="ECO:0000313" key="11">
    <source>
        <dbReference type="EMBL" id="EDG5279149.1"/>
    </source>
</evidence>
<dbReference type="EMBL" id="AAMEKY010000001">
    <property type="protein sequence ID" value="EDG5124813.1"/>
    <property type="molecule type" value="Genomic_DNA"/>
</dbReference>
<evidence type="ECO:0000313" key="15">
    <source>
        <dbReference type="EMBL" id="HAC6680219.1"/>
    </source>
</evidence>
<proteinExistence type="predicted"/>
<dbReference type="EMBL" id="AAMEML010000004">
    <property type="protein sequence ID" value="EDG5287964.1"/>
    <property type="molecule type" value="Genomic_DNA"/>
</dbReference>
<dbReference type="EMBL" id="AAMEJY010000009">
    <property type="protein sequence ID" value="EDG5018281.1"/>
    <property type="molecule type" value="Genomic_DNA"/>
</dbReference>
<evidence type="ECO:0000313" key="12">
    <source>
        <dbReference type="EMBL" id="EDG5287964.1"/>
    </source>
</evidence>
<evidence type="ECO:0000313" key="16">
    <source>
        <dbReference type="EMBL" id="SUE48625.1"/>
    </source>
</evidence>
<evidence type="ECO:0000313" key="8">
    <source>
        <dbReference type="EMBL" id="EDG5018281.1"/>
    </source>
</evidence>
<dbReference type="EMBL" id="DAAMEZ010000001">
    <property type="protein sequence ID" value="HAC6378017.1"/>
    <property type="molecule type" value="Genomic_DNA"/>
</dbReference>
<dbReference type="EMBL" id="AAMEJW010000002">
    <property type="protein sequence ID" value="EDG4993598.1"/>
    <property type="molecule type" value="Genomic_DNA"/>
</dbReference>
<evidence type="ECO:0000313" key="2">
    <source>
        <dbReference type="EMBL" id="CNV26290.1"/>
    </source>
</evidence>
<dbReference type="Gene3D" id="3.30.420.40">
    <property type="match status" value="1"/>
</dbReference>
<sequence length="122" mass="12426">MASLTSHDMNAVHIQDLLAVDTFIPRAVQGGIAGECSMENAVGIAAMVKSDRLQMQAIASELSARLNTPVEVGGVEANMAVAGALTTHGCAVPLAILDLGAGSTDAAIINNDGAVRRCRRAG</sequence>
<dbReference type="EMBL" id="AAMEMP010000003">
    <property type="protein sequence ID" value="EDG5369610.1"/>
    <property type="molecule type" value="Genomic_DNA"/>
</dbReference>
<evidence type="ECO:0000313" key="10">
    <source>
        <dbReference type="EMBL" id="EDG5266338.1"/>
    </source>
</evidence>
<dbReference type="EMBL" id="CQPC01000116">
    <property type="protein sequence ID" value="CNV26290.1"/>
    <property type="molecule type" value="Genomic_DNA"/>
</dbReference>
<name>A0A0T9Y9F5_SALET</name>
<dbReference type="AlphaFoldDB" id="A0A0T9Y9F5"/>
<dbReference type="Pfam" id="PF08841">
    <property type="entry name" value="DDR"/>
    <property type="match status" value="1"/>
</dbReference>
<evidence type="ECO:0000313" key="5">
    <source>
        <dbReference type="EMBL" id="ECE8536096.1"/>
    </source>
</evidence>
<reference evidence="14" key="5">
    <citation type="submission" date="2018-08" db="EMBL/GenBank/DDBJ databases">
        <authorList>
            <consortium name="NCBI Pathogen Detection Project"/>
        </authorList>
    </citation>
    <scope>NUCLEOTIDE SEQUENCE</scope>
    <source>
        <strain evidence="14">BCW_3301</strain>
        <strain evidence="15">M123</strain>
    </source>
</reference>
<feature type="domain" description="Diol dehydratase reactivase ATPase-like" evidence="1">
    <location>
        <begin position="1"/>
        <end position="122"/>
    </location>
</feature>
<dbReference type="EMBL" id="AAHTVM010000003">
    <property type="protein sequence ID" value="ECA2721106.1"/>
    <property type="molecule type" value="Genomic_DNA"/>
</dbReference>
<evidence type="ECO:0000313" key="7">
    <source>
        <dbReference type="EMBL" id="EDG4993598.1"/>
    </source>
</evidence>
<reference evidence="14" key="2">
    <citation type="journal article" date="2018" name="Genome Biol.">
        <title>SKESA: strategic k-mer extension for scrupulous assemblies.</title>
        <authorList>
            <person name="Souvorov A."/>
            <person name="Agarwala R."/>
            <person name="Lipman D.J."/>
        </authorList>
    </citation>
    <scope>NUCLEOTIDE SEQUENCE</scope>
    <source>
        <strain evidence="14">BCW_3301</strain>
        <strain evidence="15">M123</strain>
    </source>
</reference>
<evidence type="ECO:0000313" key="9">
    <source>
        <dbReference type="EMBL" id="EDG5124813.1"/>
    </source>
</evidence>
<organism evidence="16 18">
    <name type="scientific">Salmonella enterica subsp. enterica serovar Bovismorbificans</name>
    <dbReference type="NCBI Taxonomy" id="58097"/>
    <lineage>
        <taxon>Bacteria</taxon>
        <taxon>Pseudomonadati</taxon>
        <taxon>Pseudomonadota</taxon>
        <taxon>Gammaproteobacteria</taxon>
        <taxon>Enterobacterales</taxon>
        <taxon>Enterobacteriaceae</taxon>
        <taxon>Salmonella</taxon>
    </lineage>
</organism>
<evidence type="ECO:0000313" key="13">
    <source>
        <dbReference type="EMBL" id="EDG5369610.1"/>
    </source>
</evidence>
<evidence type="ECO:0000313" key="17">
    <source>
        <dbReference type="Proteomes" id="UP000039541"/>
    </source>
</evidence>
<evidence type="ECO:0000313" key="4">
    <source>
        <dbReference type="EMBL" id="ECA2721106.1"/>
    </source>
</evidence>
<dbReference type="EMBL" id="DAAMHM010000003">
    <property type="protein sequence ID" value="HAC6680219.1"/>
    <property type="molecule type" value="Genomic_DNA"/>
</dbReference>
<dbReference type="EMBL" id="AAIJHK010000005">
    <property type="protein sequence ID" value="ECE8536096.1"/>
    <property type="molecule type" value="Genomic_DNA"/>
</dbReference>
<dbReference type="EMBL" id="AAGUWJ010000002">
    <property type="protein sequence ID" value="EBS2451523.1"/>
    <property type="molecule type" value="Genomic_DNA"/>
</dbReference>
<evidence type="ECO:0000313" key="18">
    <source>
        <dbReference type="Proteomes" id="UP000254190"/>
    </source>
</evidence>
<evidence type="ECO:0000313" key="3">
    <source>
        <dbReference type="EMBL" id="EBS2451523.1"/>
    </source>
</evidence>
<dbReference type="SUPFAM" id="SSF53067">
    <property type="entry name" value="Actin-like ATPase domain"/>
    <property type="match status" value="1"/>
</dbReference>
<dbReference type="Proteomes" id="UP000254190">
    <property type="component" value="Unassembled WGS sequence"/>
</dbReference>